<accession>A0ABW3SE11</accession>
<dbReference type="SUPFAM" id="SSF51905">
    <property type="entry name" value="FAD/NAD(P)-binding domain"/>
    <property type="match status" value="1"/>
</dbReference>
<organism evidence="6 7">
    <name type="scientific">Paenibacillus timonensis</name>
    <dbReference type="NCBI Taxonomy" id="225915"/>
    <lineage>
        <taxon>Bacteria</taxon>
        <taxon>Bacillati</taxon>
        <taxon>Bacillota</taxon>
        <taxon>Bacilli</taxon>
        <taxon>Bacillales</taxon>
        <taxon>Paenibacillaceae</taxon>
        <taxon>Paenibacillus</taxon>
    </lineage>
</organism>
<reference evidence="7" key="1">
    <citation type="journal article" date="2019" name="Int. J. Syst. Evol. Microbiol.">
        <title>The Global Catalogue of Microorganisms (GCM) 10K type strain sequencing project: providing services to taxonomists for standard genome sequencing and annotation.</title>
        <authorList>
            <consortium name="The Broad Institute Genomics Platform"/>
            <consortium name="The Broad Institute Genome Sequencing Center for Infectious Disease"/>
            <person name="Wu L."/>
            <person name="Ma J."/>
        </authorList>
    </citation>
    <scope>NUCLEOTIDE SEQUENCE [LARGE SCALE GENOMIC DNA]</scope>
    <source>
        <strain evidence="7">CCUG 48216</strain>
    </source>
</reference>
<dbReference type="Proteomes" id="UP001597211">
    <property type="component" value="Unassembled WGS sequence"/>
</dbReference>
<evidence type="ECO:0000256" key="3">
    <source>
        <dbReference type="ARBA" id="ARBA00022630"/>
    </source>
</evidence>
<dbReference type="PRINTS" id="PR00368">
    <property type="entry name" value="FADPNR"/>
</dbReference>
<dbReference type="InterPro" id="IPR036188">
    <property type="entry name" value="FAD/NAD-bd_sf"/>
</dbReference>
<evidence type="ECO:0000313" key="7">
    <source>
        <dbReference type="Proteomes" id="UP001597211"/>
    </source>
</evidence>
<evidence type="ECO:0000313" key="6">
    <source>
        <dbReference type="EMBL" id="MFD1183007.1"/>
    </source>
</evidence>
<evidence type="ECO:0000259" key="5">
    <source>
        <dbReference type="Pfam" id="PF07992"/>
    </source>
</evidence>
<proteinExistence type="predicted"/>
<keyword evidence="7" id="KW-1185">Reference proteome</keyword>
<keyword evidence="4" id="KW-0560">Oxidoreductase</keyword>
<gene>
    <name evidence="6" type="ORF">ACFQ2Z_16740</name>
</gene>
<evidence type="ECO:0000256" key="2">
    <source>
        <dbReference type="ARBA" id="ARBA00011738"/>
    </source>
</evidence>
<dbReference type="Pfam" id="PF07992">
    <property type="entry name" value="Pyr_redox_2"/>
    <property type="match status" value="1"/>
</dbReference>
<protein>
    <submittedName>
        <fullName evidence="6">NAD(P)/FAD-dependent oxidoreductase</fullName>
    </submittedName>
</protein>
<sequence>MTQSRVYDCLIVGGGIAGLQAAIQLGRYSVHQVLVIDAGYGRSTLCRQYHNLLGFPDGISGEELRSRGRRQAESYGVEFVLDKATGAEKREGQFRVNTSSGREYAGKTLLLATGVLDRFPDVPGMIPTLGLSVYVCPDCDGYEIQGRKTALMGAGRTGAEMALLLAERTGDLTYINHERTNVSPELRQQMAERGIRYEEGEIAEVKHTQGFIRSVILKDGRSFAAERGFIAFGGNEVHSGLASQLGVTIAGNRHVETDPRTKQTSVPGVWAAGDLGFHAEQVSVAMGEGSIAAIWIHKALRPCYNQLNGGDAEDDS</sequence>
<evidence type="ECO:0000256" key="4">
    <source>
        <dbReference type="ARBA" id="ARBA00023002"/>
    </source>
</evidence>
<dbReference type="InterPro" id="IPR050097">
    <property type="entry name" value="Ferredoxin-NADP_redctase_2"/>
</dbReference>
<dbReference type="PRINTS" id="PR00469">
    <property type="entry name" value="PNDRDTASEII"/>
</dbReference>
<dbReference type="InterPro" id="IPR023753">
    <property type="entry name" value="FAD/NAD-binding_dom"/>
</dbReference>
<dbReference type="PANTHER" id="PTHR48105">
    <property type="entry name" value="THIOREDOXIN REDUCTASE 1-RELATED-RELATED"/>
    <property type="match status" value="1"/>
</dbReference>
<name>A0ABW3SE11_9BACL</name>
<dbReference type="Gene3D" id="3.50.50.60">
    <property type="entry name" value="FAD/NAD(P)-binding domain"/>
    <property type="match status" value="2"/>
</dbReference>
<evidence type="ECO:0000256" key="1">
    <source>
        <dbReference type="ARBA" id="ARBA00001974"/>
    </source>
</evidence>
<keyword evidence="3" id="KW-0285">Flavoprotein</keyword>
<comment type="cofactor">
    <cofactor evidence="1">
        <name>FAD</name>
        <dbReference type="ChEBI" id="CHEBI:57692"/>
    </cofactor>
</comment>
<dbReference type="RefSeq" id="WP_240271068.1">
    <property type="nucleotide sequence ID" value="NZ_JAKSXN010000067.1"/>
</dbReference>
<comment type="caution">
    <text evidence="6">The sequence shown here is derived from an EMBL/GenBank/DDBJ whole genome shotgun (WGS) entry which is preliminary data.</text>
</comment>
<feature type="domain" description="FAD/NAD(P)-binding" evidence="5">
    <location>
        <begin position="7"/>
        <end position="289"/>
    </location>
</feature>
<dbReference type="EMBL" id="JBHTKZ010000035">
    <property type="protein sequence ID" value="MFD1183007.1"/>
    <property type="molecule type" value="Genomic_DNA"/>
</dbReference>
<comment type="subunit">
    <text evidence="2">Homodimer.</text>
</comment>